<dbReference type="Proteomes" id="UP000323917">
    <property type="component" value="Chromosome"/>
</dbReference>
<dbReference type="Pfam" id="PF09359">
    <property type="entry name" value="VTC"/>
    <property type="match status" value="1"/>
</dbReference>
<accession>A0A5B9QFF8</accession>
<dbReference type="InterPro" id="IPR018966">
    <property type="entry name" value="VTC_domain"/>
</dbReference>
<proteinExistence type="predicted"/>
<evidence type="ECO:0000313" key="3">
    <source>
        <dbReference type="Proteomes" id="UP000323917"/>
    </source>
</evidence>
<evidence type="ECO:0000313" key="2">
    <source>
        <dbReference type="EMBL" id="QEG36365.1"/>
    </source>
</evidence>
<dbReference type="RefSeq" id="WP_168205313.1">
    <property type="nucleotide sequence ID" value="NZ_CP042913.1"/>
</dbReference>
<keyword evidence="3" id="KW-1185">Reference proteome</keyword>
<organism evidence="2 3">
    <name type="scientific">Bythopirellula goksoeyrii</name>
    <dbReference type="NCBI Taxonomy" id="1400387"/>
    <lineage>
        <taxon>Bacteria</taxon>
        <taxon>Pseudomonadati</taxon>
        <taxon>Planctomycetota</taxon>
        <taxon>Planctomycetia</taxon>
        <taxon>Pirellulales</taxon>
        <taxon>Lacipirellulaceae</taxon>
        <taxon>Bythopirellula</taxon>
    </lineage>
</organism>
<dbReference type="EMBL" id="CP042913">
    <property type="protein sequence ID" value="QEG36365.1"/>
    <property type="molecule type" value="Genomic_DNA"/>
</dbReference>
<dbReference type="InterPro" id="IPR042267">
    <property type="entry name" value="VTC_sf"/>
</dbReference>
<gene>
    <name evidence="2" type="ORF">Pr1d_36790</name>
</gene>
<reference evidence="2 3" key="1">
    <citation type="submission" date="2019-08" db="EMBL/GenBank/DDBJ databases">
        <title>Deep-cultivation of Planctomycetes and their phenomic and genomic characterization uncovers novel biology.</title>
        <authorList>
            <person name="Wiegand S."/>
            <person name="Jogler M."/>
            <person name="Boedeker C."/>
            <person name="Pinto D."/>
            <person name="Vollmers J."/>
            <person name="Rivas-Marin E."/>
            <person name="Kohn T."/>
            <person name="Peeters S.H."/>
            <person name="Heuer A."/>
            <person name="Rast P."/>
            <person name="Oberbeckmann S."/>
            <person name="Bunk B."/>
            <person name="Jeske O."/>
            <person name="Meyerdierks A."/>
            <person name="Storesund J.E."/>
            <person name="Kallscheuer N."/>
            <person name="Luecker S."/>
            <person name="Lage O.M."/>
            <person name="Pohl T."/>
            <person name="Merkel B.J."/>
            <person name="Hornburger P."/>
            <person name="Mueller R.-W."/>
            <person name="Bruemmer F."/>
            <person name="Labrenz M."/>
            <person name="Spormann A.M."/>
            <person name="Op den Camp H."/>
            <person name="Overmann J."/>
            <person name="Amann R."/>
            <person name="Jetten M.S.M."/>
            <person name="Mascher T."/>
            <person name="Medema M.H."/>
            <person name="Devos D.P."/>
            <person name="Kaster A.-K."/>
            <person name="Ovreas L."/>
            <person name="Rohde M."/>
            <person name="Galperin M.Y."/>
            <person name="Jogler C."/>
        </authorList>
    </citation>
    <scope>NUCLEOTIDE SEQUENCE [LARGE SCALE GENOMIC DNA]</scope>
    <source>
        <strain evidence="2 3">Pr1d</strain>
    </source>
</reference>
<name>A0A5B9QFF8_9BACT</name>
<dbReference type="AlphaFoldDB" id="A0A5B9QFF8"/>
<dbReference type="KEGG" id="bgok:Pr1d_36790"/>
<dbReference type="Gene3D" id="3.20.100.30">
    <property type="entry name" value="VTC, catalytic tunnel domain"/>
    <property type="match status" value="1"/>
</dbReference>
<dbReference type="GO" id="GO:0006799">
    <property type="term" value="P:polyphosphate biosynthetic process"/>
    <property type="evidence" value="ECO:0007669"/>
    <property type="project" value="UniProtKB-ARBA"/>
</dbReference>
<evidence type="ECO:0000259" key="1">
    <source>
        <dbReference type="Pfam" id="PF09359"/>
    </source>
</evidence>
<sequence length="237" mass="27732">MDPISLAEMDSHALMNRIDTKYVLGIAHLPELLESIRYSYRVLCIEAVRLSPYSTLYFDTPGHECYRQHHNGKLNRHKFRIRQYQSSGTCFLEVKAKNNKGRTKKQRIAIDRFEESLSPSSRSFIEAVTGYFPELIPQLWSSFSRITLVNRNQPERVTLDLDLAFSDGDTRRSMPNIIIAEVKQEFDDRRSPMREHLRRHHVRQMRVSKYCLGTVLLKPHLKCNLFKSKLHSISKIA</sequence>
<protein>
    <submittedName>
        <fullName evidence="2">VTC domain protein</fullName>
    </submittedName>
</protein>
<feature type="domain" description="VTC" evidence="1">
    <location>
        <begin position="16"/>
        <end position="216"/>
    </location>
</feature>
<dbReference type="CDD" id="cd07750">
    <property type="entry name" value="PolyPPase_VTC_like"/>
    <property type="match status" value="1"/>
</dbReference>